<organism evidence="2 3">
    <name type="scientific">Popillia japonica</name>
    <name type="common">Japanese beetle</name>
    <dbReference type="NCBI Taxonomy" id="7064"/>
    <lineage>
        <taxon>Eukaryota</taxon>
        <taxon>Metazoa</taxon>
        <taxon>Ecdysozoa</taxon>
        <taxon>Arthropoda</taxon>
        <taxon>Hexapoda</taxon>
        <taxon>Insecta</taxon>
        <taxon>Pterygota</taxon>
        <taxon>Neoptera</taxon>
        <taxon>Endopterygota</taxon>
        <taxon>Coleoptera</taxon>
        <taxon>Polyphaga</taxon>
        <taxon>Scarabaeiformia</taxon>
        <taxon>Scarabaeidae</taxon>
        <taxon>Rutelinae</taxon>
        <taxon>Popillia</taxon>
    </lineage>
</organism>
<feature type="domain" description="Retrovirus-related Pol polyprotein from transposon TNT 1-94-like beta-barrel" evidence="1">
    <location>
        <begin position="104"/>
        <end position="159"/>
    </location>
</feature>
<sequence>MLLGHLKFKHNAKNAEEIWTKLQETFQDNGLTRRVGLLRTLLNTKLIDCSSVDDYVSKVTITAYKLSGCGLTVGDEWVGAILLAGLPESYSPMIMGLESSGTKLIDSGATAHMTMTKDILRNVTEVQNHVLVANNTKLEVKAIGDFSLKLKNQLKLIYVLEIFH</sequence>
<accession>A0AAW1MH16</accession>
<dbReference type="Pfam" id="PF22936">
    <property type="entry name" value="Pol_BBD"/>
    <property type="match status" value="1"/>
</dbReference>
<evidence type="ECO:0000313" key="2">
    <source>
        <dbReference type="EMBL" id="KAK9745543.1"/>
    </source>
</evidence>
<dbReference type="Pfam" id="PF14223">
    <property type="entry name" value="Retrotran_gag_2"/>
    <property type="match status" value="1"/>
</dbReference>
<evidence type="ECO:0000313" key="3">
    <source>
        <dbReference type="Proteomes" id="UP001458880"/>
    </source>
</evidence>
<keyword evidence="3" id="KW-1185">Reference proteome</keyword>
<reference evidence="2 3" key="1">
    <citation type="journal article" date="2024" name="BMC Genomics">
        <title>De novo assembly and annotation of Popillia japonica's genome with initial clues to its potential as an invasive pest.</title>
        <authorList>
            <person name="Cucini C."/>
            <person name="Boschi S."/>
            <person name="Funari R."/>
            <person name="Cardaioli E."/>
            <person name="Iannotti N."/>
            <person name="Marturano G."/>
            <person name="Paoli F."/>
            <person name="Bruttini M."/>
            <person name="Carapelli A."/>
            <person name="Frati F."/>
            <person name="Nardi F."/>
        </authorList>
    </citation>
    <scope>NUCLEOTIDE SEQUENCE [LARGE SCALE GENOMIC DNA]</scope>
    <source>
        <strain evidence="2">DMR45628</strain>
    </source>
</reference>
<dbReference type="AlphaFoldDB" id="A0AAW1MH16"/>
<protein>
    <recommendedName>
        <fullName evidence="1">Retrovirus-related Pol polyprotein from transposon TNT 1-94-like beta-barrel domain-containing protein</fullName>
    </recommendedName>
</protein>
<gene>
    <name evidence="2" type="ORF">QE152_g6806</name>
</gene>
<dbReference type="EMBL" id="JASPKY010000047">
    <property type="protein sequence ID" value="KAK9745543.1"/>
    <property type="molecule type" value="Genomic_DNA"/>
</dbReference>
<name>A0AAW1MH16_POPJA</name>
<dbReference type="InterPro" id="IPR054722">
    <property type="entry name" value="PolX-like_BBD"/>
</dbReference>
<evidence type="ECO:0000259" key="1">
    <source>
        <dbReference type="Pfam" id="PF22936"/>
    </source>
</evidence>
<dbReference type="Proteomes" id="UP001458880">
    <property type="component" value="Unassembled WGS sequence"/>
</dbReference>
<comment type="caution">
    <text evidence="2">The sequence shown here is derived from an EMBL/GenBank/DDBJ whole genome shotgun (WGS) entry which is preliminary data.</text>
</comment>
<proteinExistence type="predicted"/>